<sequence>MPPSARGAYRRKRFRNKAENSPIEAVDDPAAAAVAMLIALASERGTLSPATEQAIKAEMEQVMGLTPVDEVFTFAKWVAEHATDSNTLSLRFSRLWLAALQPSERMDLHAMATRIAAIDGEPTTIQVNCLKMLKDRLALTRS</sequence>
<comment type="caution">
    <text evidence="1">The sequence shown here is derived from an EMBL/GenBank/DDBJ whole genome shotgun (WGS) entry which is preliminary data.</text>
</comment>
<dbReference type="EMBL" id="JACDXJ010000001">
    <property type="protein sequence ID" value="MBA1154995.1"/>
    <property type="molecule type" value="Genomic_DNA"/>
</dbReference>
<dbReference type="Proteomes" id="UP000572984">
    <property type="component" value="Unassembled WGS sequence"/>
</dbReference>
<evidence type="ECO:0000313" key="2">
    <source>
        <dbReference type="Proteomes" id="UP000572984"/>
    </source>
</evidence>
<organism evidence="1 2">
    <name type="scientific">Microvirga mediterraneensis</name>
    <dbReference type="NCBI Taxonomy" id="2754695"/>
    <lineage>
        <taxon>Bacteria</taxon>
        <taxon>Pseudomonadati</taxon>
        <taxon>Pseudomonadota</taxon>
        <taxon>Alphaproteobacteria</taxon>
        <taxon>Hyphomicrobiales</taxon>
        <taxon>Methylobacteriaceae</taxon>
        <taxon>Microvirga</taxon>
    </lineage>
</organism>
<dbReference type="AlphaFoldDB" id="A0A838BII0"/>
<keyword evidence="2" id="KW-1185">Reference proteome</keyword>
<dbReference type="InterPro" id="IPR029024">
    <property type="entry name" value="TerB-like"/>
</dbReference>
<dbReference type="SUPFAM" id="SSF158682">
    <property type="entry name" value="TerB-like"/>
    <property type="match status" value="1"/>
</dbReference>
<proteinExistence type="predicted"/>
<gene>
    <name evidence="1" type="ORF">H0S73_02485</name>
</gene>
<accession>A0A838BII0</accession>
<evidence type="ECO:0000313" key="1">
    <source>
        <dbReference type="EMBL" id="MBA1154995.1"/>
    </source>
</evidence>
<reference evidence="1 2" key="1">
    <citation type="submission" date="2020-07" db="EMBL/GenBank/DDBJ databases">
        <title>Draft genome and description of Microvirga mediterraneensis Marseille-Q2068 sp. nov.</title>
        <authorList>
            <person name="Boxberger M."/>
        </authorList>
    </citation>
    <scope>NUCLEOTIDE SEQUENCE [LARGE SCALE GENOMIC DNA]</scope>
    <source>
        <strain evidence="1 2">Marseille-Q2068</strain>
    </source>
</reference>
<dbReference type="RefSeq" id="WP_181050672.1">
    <property type="nucleotide sequence ID" value="NZ_JACDXJ010000001.1"/>
</dbReference>
<name>A0A838BII0_9HYPH</name>
<protein>
    <recommendedName>
        <fullName evidence="3">Co-chaperone DjlA N-terminal domain-containing protein</fullName>
    </recommendedName>
</protein>
<evidence type="ECO:0008006" key="3">
    <source>
        <dbReference type="Google" id="ProtNLM"/>
    </source>
</evidence>